<dbReference type="Proteomes" id="UP000735302">
    <property type="component" value="Unassembled WGS sequence"/>
</dbReference>
<keyword evidence="1" id="KW-0472">Membrane</keyword>
<dbReference type="AlphaFoldDB" id="A0AAV4CSI6"/>
<evidence type="ECO:0000256" key="1">
    <source>
        <dbReference type="SAM" id="Phobius"/>
    </source>
</evidence>
<evidence type="ECO:0000313" key="2">
    <source>
        <dbReference type="EMBL" id="GFO34810.1"/>
    </source>
</evidence>
<organism evidence="2 3">
    <name type="scientific">Plakobranchus ocellatus</name>
    <dbReference type="NCBI Taxonomy" id="259542"/>
    <lineage>
        <taxon>Eukaryota</taxon>
        <taxon>Metazoa</taxon>
        <taxon>Spiralia</taxon>
        <taxon>Lophotrochozoa</taxon>
        <taxon>Mollusca</taxon>
        <taxon>Gastropoda</taxon>
        <taxon>Heterobranchia</taxon>
        <taxon>Euthyneura</taxon>
        <taxon>Panpulmonata</taxon>
        <taxon>Sacoglossa</taxon>
        <taxon>Placobranchoidea</taxon>
        <taxon>Plakobranchidae</taxon>
        <taxon>Plakobranchus</taxon>
    </lineage>
</organism>
<sequence>MALQTAVSGMYDRLHIAVDYYNMHSTGVVTALLAGGVTVLSGLHIYNRYRRHQLRLKMEARGQRAKKDIEDMKQDLKSKKVTTVCRYDN</sequence>
<feature type="transmembrane region" description="Helical" evidence="1">
    <location>
        <begin position="20"/>
        <end position="46"/>
    </location>
</feature>
<proteinExistence type="predicted"/>
<name>A0AAV4CSI6_9GAST</name>
<comment type="caution">
    <text evidence="2">The sequence shown here is derived from an EMBL/GenBank/DDBJ whole genome shotgun (WGS) entry which is preliminary data.</text>
</comment>
<keyword evidence="1" id="KW-1133">Transmembrane helix</keyword>
<gene>
    <name evidence="2" type="ORF">PoB_006131500</name>
</gene>
<evidence type="ECO:0000313" key="3">
    <source>
        <dbReference type="Proteomes" id="UP000735302"/>
    </source>
</evidence>
<accession>A0AAV4CSI6</accession>
<dbReference type="EMBL" id="BLXT01006939">
    <property type="protein sequence ID" value="GFO34810.1"/>
    <property type="molecule type" value="Genomic_DNA"/>
</dbReference>
<reference evidence="2 3" key="1">
    <citation type="journal article" date="2021" name="Elife">
        <title>Chloroplast acquisition without the gene transfer in kleptoplastic sea slugs, Plakobranchus ocellatus.</title>
        <authorList>
            <person name="Maeda T."/>
            <person name="Takahashi S."/>
            <person name="Yoshida T."/>
            <person name="Shimamura S."/>
            <person name="Takaki Y."/>
            <person name="Nagai Y."/>
            <person name="Toyoda A."/>
            <person name="Suzuki Y."/>
            <person name="Arimoto A."/>
            <person name="Ishii H."/>
            <person name="Satoh N."/>
            <person name="Nishiyama T."/>
            <person name="Hasebe M."/>
            <person name="Maruyama T."/>
            <person name="Minagawa J."/>
            <person name="Obokata J."/>
            <person name="Shigenobu S."/>
        </authorList>
    </citation>
    <scope>NUCLEOTIDE SEQUENCE [LARGE SCALE GENOMIC DNA]</scope>
</reference>
<keyword evidence="3" id="KW-1185">Reference proteome</keyword>
<protein>
    <submittedName>
        <fullName evidence="2">Uncharacterized protein</fullName>
    </submittedName>
</protein>
<keyword evidence="1" id="KW-0812">Transmembrane</keyword>